<dbReference type="SUPFAM" id="SSF55961">
    <property type="entry name" value="Bet v1-like"/>
    <property type="match status" value="1"/>
</dbReference>
<reference evidence="1 2" key="1">
    <citation type="submission" date="2021-01" db="EMBL/GenBank/DDBJ databases">
        <title>Whole genome shotgun sequence of Actinoplanes deccanensis NBRC 13994.</title>
        <authorList>
            <person name="Komaki H."/>
            <person name="Tamura T."/>
        </authorList>
    </citation>
    <scope>NUCLEOTIDE SEQUENCE [LARGE SCALE GENOMIC DNA]</scope>
    <source>
        <strain evidence="1 2">NBRC 13994</strain>
    </source>
</reference>
<dbReference type="Gene3D" id="3.30.530.20">
    <property type="match status" value="1"/>
</dbReference>
<dbReference type="Proteomes" id="UP000609879">
    <property type="component" value="Unassembled WGS sequence"/>
</dbReference>
<dbReference type="EMBL" id="BOMI01000146">
    <property type="protein sequence ID" value="GID78392.1"/>
    <property type="molecule type" value="Genomic_DNA"/>
</dbReference>
<protein>
    <recommendedName>
        <fullName evidence="3">Polyketide cyclase/dehydrase/lipid transport protein</fullName>
    </recommendedName>
</protein>
<accession>A0ABQ3YEH0</accession>
<evidence type="ECO:0000313" key="1">
    <source>
        <dbReference type="EMBL" id="GID78392.1"/>
    </source>
</evidence>
<evidence type="ECO:0000313" key="2">
    <source>
        <dbReference type="Proteomes" id="UP000609879"/>
    </source>
</evidence>
<evidence type="ECO:0008006" key="3">
    <source>
        <dbReference type="Google" id="ProtNLM"/>
    </source>
</evidence>
<dbReference type="InterPro" id="IPR023393">
    <property type="entry name" value="START-like_dom_sf"/>
</dbReference>
<organism evidence="1 2">
    <name type="scientific">Paractinoplanes deccanensis</name>
    <dbReference type="NCBI Taxonomy" id="113561"/>
    <lineage>
        <taxon>Bacteria</taxon>
        <taxon>Bacillati</taxon>
        <taxon>Actinomycetota</taxon>
        <taxon>Actinomycetes</taxon>
        <taxon>Micromonosporales</taxon>
        <taxon>Micromonosporaceae</taxon>
        <taxon>Paractinoplanes</taxon>
    </lineage>
</organism>
<sequence>MIEVARVRAESKVEPGWFHGRWCDLATHQEWSDSMEYLRLSEPLAIGARGVSKAVGGTPTPFVVTALVPGTVYADTTLLRGARLTVHHEVRAVDGGSRLEVHAYLQGRRARRWARRMGDDVQRSLETDLANLVALAGRG</sequence>
<dbReference type="RefSeq" id="WP_203773273.1">
    <property type="nucleotide sequence ID" value="NZ_BAAABO010000038.1"/>
</dbReference>
<name>A0ABQ3YEH0_9ACTN</name>
<comment type="caution">
    <text evidence="1">The sequence shown here is derived from an EMBL/GenBank/DDBJ whole genome shotgun (WGS) entry which is preliminary data.</text>
</comment>
<proteinExistence type="predicted"/>
<keyword evidence="2" id="KW-1185">Reference proteome</keyword>
<gene>
    <name evidence="1" type="ORF">Ade02nite_70330</name>
</gene>